<dbReference type="InterPro" id="IPR018695">
    <property type="entry name" value="DUF2194"/>
</dbReference>
<proteinExistence type="predicted"/>
<evidence type="ECO:0000313" key="2">
    <source>
        <dbReference type="Proteomes" id="UP001139125"/>
    </source>
</evidence>
<dbReference type="RefSeq" id="WP_255135715.1">
    <property type="nucleotide sequence ID" value="NZ_JANDBC010000003.1"/>
</dbReference>
<reference evidence="1" key="1">
    <citation type="submission" date="2022-06" db="EMBL/GenBank/DDBJ databases">
        <title>Gracilimonas sp. CAU 1638 isolated from sea sediment.</title>
        <authorList>
            <person name="Kim W."/>
        </authorList>
    </citation>
    <scope>NUCLEOTIDE SEQUENCE</scope>
    <source>
        <strain evidence="1">CAU 1638</strain>
    </source>
</reference>
<evidence type="ECO:0000313" key="1">
    <source>
        <dbReference type="EMBL" id="MCP9292816.1"/>
    </source>
</evidence>
<organism evidence="1 2">
    <name type="scientific">Gracilimonas sediminicola</name>
    <dbReference type="NCBI Taxonomy" id="2952158"/>
    <lineage>
        <taxon>Bacteria</taxon>
        <taxon>Pseudomonadati</taxon>
        <taxon>Balneolota</taxon>
        <taxon>Balneolia</taxon>
        <taxon>Balneolales</taxon>
        <taxon>Balneolaceae</taxon>
        <taxon>Gracilimonas</taxon>
    </lineage>
</organism>
<comment type="caution">
    <text evidence="1">The sequence shown here is derived from an EMBL/GenBank/DDBJ whole genome shotgun (WGS) entry which is preliminary data.</text>
</comment>
<dbReference type="Pfam" id="PF09960">
    <property type="entry name" value="DUF2194"/>
    <property type="match status" value="1"/>
</dbReference>
<gene>
    <name evidence="1" type="ORF">NM125_14595</name>
</gene>
<dbReference type="EMBL" id="JANDBC010000003">
    <property type="protein sequence ID" value="MCP9292816.1"/>
    <property type="molecule type" value="Genomic_DNA"/>
</dbReference>
<protein>
    <submittedName>
        <fullName evidence="1">DUF2194 domain-containing protein</fullName>
    </submittedName>
</protein>
<accession>A0A9X2L5P3</accession>
<name>A0A9X2L5P3_9BACT</name>
<sequence>MVISVVMLSGCQQDGSFRGFSGIEVSSNSPLVMVIKNQGSDFSAEASEQVQKALDYTKIPYFTIDFGILTQEFSIPQSVRSLIVTSERIQELSDAEIEGIVEFVTRGNSLVIIGPINNPRFSFLQGIKQDANFDADSINVGFRLKEDAFPGMQNRQYNPDGLLPHFGLYREDFSDDISILASTATDPDQPFIISNEIGLGEVVTVNSFVVGGKIYRGILFSSILRGLQGIPYQVADVSTIFLDDFPAPLYNEKLPPIDEEYDVTHAEFVSKIWWPDMVALADSFDITYSAMTAFNYNANVVPPFDFQEWRQGSIVFNDNIIQGSIFLANSIKNTRHELAFHGYNHFSLWSEDWDNMNFMVSALQAARKRWRIDGLGPLPTNYVPPTNQIDSIGIQAIIKGMPSIEYMSSLYFGDRSEGQGREFDPDPYAPTALFNYPRISSGFTMNENSLMDQHGLQLLTGIWNHFVHPDDVFQVTQRREDEFSSRNPLGLGWKSDPEYGYGLYQLLSRRVKHTYRHYPNNRFVAATLGGKKTEDWRQRLSNYSLDGPSIKINTGYRNNYVPKFPNDNTHWYMYVTQEQVREVESTLNKQGLSYSRTGIWDGYLYQFKVSSDVFFVPNFDKRFYYDRQFVNSLVRDQTDNFRQYSLIASDGSAFDSGNWRDTRMEDAVRAWRQNPTVANQEQLISLSVEFNQISRAIDILEDRLLRNEVWVQDDIDRLLTYYGWEGMQSRAELFLERLWEAHRSGKVIALKNQVVAELGLFGEDFERRWRLRALELAPDDYETLLSYTKSIESQENWPEMKKNLLKLLNMRPQTDSLYAFTVQRSIYYASPDSTMALVEEFPDYAYDQLTPFASNLALMYGFEANEYEKALFWANNAPDFEEQLKLFWLSQLNLDALYLAKANELITNNPDYADLRSFVGSNLFYEGFEEQSYNTLYPLFENNREKGLAADTLIRNEIGFKPYEEKKSFFRKYPKFFDPDQRKSIRDEYRWTEGVRTSLFGEYRNDNFDNTFARGGLSVQFGNRRQNTHTFKSEYLVFSDDNLTGNGTLNYQGGGYQFTHRSDNQQFEFRIGPTVLVDGSEFIPEGLIGMSFTKDSAFTSIEITGGAELTSTSLQNDYYQAQLQLYRQDYLFNGNVVSALSATGKYYTNDVFRYGGQIRLLLDLMETKFRVRPVGEVSYADATESFLSGIPYYTPDQYFAQGIGLDFRYRNPDTFDYRTQLTGEIFGKHERREGFFYSGRIQLEHKFKNFWQVSIGSEISTSDVYRSNRFFFTISHYFPRKLRPRN</sequence>
<keyword evidence="2" id="KW-1185">Reference proteome</keyword>
<dbReference type="Proteomes" id="UP001139125">
    <property type="component" value="Unassembled WGS sequence"/>
</dbReference>